<dbReference type="KEGG" id="gso:PH603_14415"/>
<name>A0AAF0BLY4_9PROT</name>
<evidence type="ECO:0000256" key="1">
    <source>
        <dbReference type="SAM" id="MobiDB-lite"/>
    </source>
</evidence>
<accession>A0AAF0BLY4</accession>
<evidence type="ECO:0008006" key="5">
    <source>
        <dbReference type="Google" id="ProtNLM"/>
    </source>
</evidence>
<keyword evidence="4" id="KW-1185">Reference proteome</keyword>
<protein>
    <recommendedName>
        <fullName evidence="5">Lipoprotein</fullName>
    </recommendedName>
</protein>
<feature type="compositionally biased region" description="Low complexity" evidence="1">
    <location>
        <begin position="62"/>
        <end position="74"/>
    </location>
</feature>
<dbReference type="PANTHER" id="PTHR41339">
    <property type="entry name" value="LIPL48"/>
    <property type="match status" value="1"/>
</dbReference>
<dbReference type="PROSITE" id="PS51257">
    <property type="entry name" value="PROKAR_LIPOPROTEIN"/>
    <property type="match status" value="1"/>
</dbReference>
<feature type="chain" id="PRO_5041927672" description="Lipoprotein" evidence="2">
    <location>
        <begin position="22"/>
        <end position="932"/>
    </location>
</feature>
<proteinExistence type="predicted"/>
<keyword evidence="2" id="KW-0732">Signal</keyword>
<feature type="compositionally biased region" description="Gly residues" evidence="1">
    <location>
        <begin position="40"/>
        <end position="61"/>
    </location>
</feature>
<dbReference type="PANTHER" id="PTHR41339:SF1">
    <property type="entry name" value="SECRETED PROTEIN"/>
    <property type="match status" value="1"/>
</dbReference>
<dbReference type="Proteomes" id="UP001217500">
    <property type="component" value="Chromosome"/>
</dbReference>
<sequence>MTSMKSLKSVLLAATAALAIAACGDSSTELASPGNEGPNPGTGGDGGNGGGDGGGDGGGSTGDCPTGTTGVTVGSQTHCRLSGTITSDITLTEGNLYQLSGKVVIGVDAGAEGNAGAGDPATLTIEPGVTIYGATKSDVLVISRGSKIEADGNSGDPIVFTSGLDLGLASALGISNTRPSYSGPALEEPFTAEWGGIVINGRASINTCNGSGICEAEGEGDSGLYGGNDDADSSGSMKYVQVKYAGNPITADDELNGIAFQGVGSGTELDYIHVHNGADDGVEFFGGTANIKHLVITGADDDSLDWTQGWRGKAQYVLIMQNSNQPNSDQGIEADNFGDGMDFTPRARPLLSNMTIIGAGDKSIGDIGMLLRAGTGARIWNTVVTNFGEECLDIDDAPTYANRDNATTGITIQSTFLACTSGNFDNGAEDGDLESWFLGQSNNKVGTSSLSGFINGTQENAVVATNVRSVNTFFDNAGYAGAVRSAATADNWTLGWSYGINDAAGCPDGTTAEGDDACVLEGTLTENVRLIAGFDYILKGKVVVGEDIGGNGNSPSATAAQATLTIDAGVTVMGEDKQSYLVVSRGSKLVSNGTKSSPVTFTSVNDATANLDTDTSLWGGLVINGRAPINTCNGSGICEAEGEGDSGLYGGNVSDDDSGQILYTVVKYAGNPITADDELNGVAFQGVGSGTTVDYLQVHNGADDAVEFFGGTVNAKHLVLTGADDDSLDWTQGWRGKVQYAVIVQNPNQPNSDQGIEADNFGDGMDFTPRARPFLSNITLYGAGDSSIGDIGILLRAGTGARIWNTVAANFGEECLDIDDAPTYANRDNVNSGITIQSTLLGCVDSGNFDDGAEDADLEAWFLGQSNNVAADTGTVLVAPAGGGKNFITSQSAVTATNVSAVDSFFDNTDFIGAVKNDAGDWTKGWTVWLHQ</sequence>
<evidence type="ECO:0000256" key="2">
    <source>
        <dbReference type="SAM" id="SignalP"/>
    </source>
</evidence>
<dbReference type="EMBL" id="CP116805">
    <property type="protein sequence ID" value="WCL53731.1"/>
    <property type="molecule type" value="Genomic_DNA"/>
</dbReference>
<dbReference type="AlphaFoldDB" id="A0AAF0BLY4"/>
<evidence type="ECO:0000313" key="4">
    <source>
        <dbReference type="Proteomes" id="UP001217500"/>
    </source>
</evidence>
<dbReference type="RefSeq" id="WP_289503286.1">
    <property type="nucleotide sequence ID" value="NZ_CP116805.1"/>
</dbReference>
<reference evidence="3" key="1">
    <citation type="submission" date="2023-01" db="EMBL/GenBank/DDBJ databases">
        <title>The genome sequence of Kordiimonadaceae bacterium 6D33.</title>
        <authorList>
            <person name="Liu Y."/>
        </authorList>
    </citation>
    <scope>NUCLEOTIDE SEQUENCE</scope>
    <source>
        <strain evidence="3">6D33</strain>
    </source>
</reference>
<feature type="signal peptide" evidence="2">
    <location>
        <begin position="1"/>
        <end position="21"/>
    </location>
</feature>
<organism evidence="3 4">
    <name type="scientific">Gimibacter soli</name>
    <dbReference type="NCBI Taxonomy" id="3024400"/>
    <lineage>
        <taxon>Bacteria</taxon>
        <taxon>Pseudomonadati</taxon>
        <taxon>Pseudomonadota</taxon>
        <taxon>Alphaproteobacteria</taxon>
        <taxon>Kordiimonadales</taxon>
        <taxon>Temperatibacteraceae</taxon>
        <taxon>Gimibacter</taxon>
    </lineage>
</organism>
<feature type="region of interest" description="Disordered" evidence="1">
    <location>
        <begin position="27"/>
        <end position="75"/>
    </location>
</feature>
<evidence type="ECO:0000313" key="3">
    <source>
        <dbReference type="EMBL" id="WCL53731.1"/>
    </source>
</evidence>
<gene>
    <name evidence="3" type="ORF">PH603_14415</name>
</gene>